<feature type="compositionally biased region" description="Low complexity" evidence="1">
    <location>
        <begin position="12"/>
        <end position="26"/>
    </location>
</feature>
<proteinExistence type="predicted"/>
<dbReference type="AlphaFoldDB" id="A0A8T8STP6"/>
<evidence type="ECO:0000313" key="3">
    <source>
        <dbReference type="Proteomes" id="UP000077671"/>
    </source>
</evidence>
<protein>
    <submittedName>
        <fullName evidence="2">Uncharacterized protein</fullName>
    </submittedName>
</protein>
<feature type="compositionally biased region" description="Low complexity" evidence="1">
    <location>
        <begin position="178"/>
        <end position="194"/>
    </location>
</feature>
<feature type="compositionally biased region" description="Pro residues" evidence="1">
    <location>
        <begin position="257"/>
        <end position="266"/>
    </location>
</feature>
<feature type="non-terminal residue" evidence="2">
    <location>
        <position position="1"/>
    </location>
</feature>
<feature type="region of interest" description="Disordered" evidence="1">
    <location>
        <begin position="175"/>
        <end position="269"/>
    </location>
</feature>
<organism evidence="2 3">
    <name type="scientific">Tilletia caries</name>
    <name type="common">wheat bunt fungus</name>
    <dbReference type="NCBI Taxonomy" id="13290"/>
    <lineage>
        <taxon>Eukaryota</taxon>
        <taxon>Fungi</taxon>
        <taxon>Dikarya</taxon>
        <taxon>Basidiomycota</taxon>
        <taxon>Ustilaginomycotina</taxon>
        <taxon>Exobasidiomycetes</taxon>
        <taxon>Tilletiales</taxon>
        <taxon>Tilletiaceae</taxon>
        <taxon>Tilletia</taxon>
    </lineage>
</organism>
<evidence type="ECO:0000313" key="2">
    <source>
        <dbReference type="EMBL" id="KAE8247111.1"/>
    </source>
</evidence>
<dbReference type="EMBL" id="LWDD02001582">
    <property type="protein sequence ID" value="KAE8247111.1"/>
    <property type="molecule type" value="Genomic_DNA"/>
</dbReference>
<feature type="compositionally biased region" description="Basic and acidic residues" evidence="1">
    <location>
        <begin position="197"/>
        <end position="212"/>
    </location>
</feature>
<evidence type="ECO:0000256" key="1">
    <source>
        <dbReference type="SAM" id="MobiDB-lite"/>
    </source>
</evidence>
<name>A0A8T8STP6_9BASI</name>
<sequence length="316" mass="35586">KIGASAGRPKLAASANAAVTQQAEASNAGARRRVLDDEESPVRFVPPSRQAVQQATASATTAAIRARPEVPAVEPELSSSEFSSIESEPRVRRAMQRARIYFDPSSSDDDYVEARENMDGNGGLPETGDQEDPLSPSSAQRGRSLSYLLSPWFTPKEDAEWLKEHRYWRSAWDFARPQQQSSESQTSSQHSSPSTIPRDDRRDPSQEDSERDRRRRATCSSSSYQPPQRERFVTRGMPASDESSDDQRRHRARPSRLLPPPSPPPRCTRTVSRRDLYRVRSIHIVDLYALIDILPHFNERSASYYPPLRPIEEGGE</sequence>
<accession>A0A8T8STP6</accession>
<comment type="caution">
    <text evidence="2">The sequence shown here is derived from an EMBL/GenBank/DDBJ whole genome shotgun (WGS) entry which is preliminary data.</text>
</comment>
<dbReference type="Proteomes" id="UP000077671">
    <property type="component" value="Unassembled WGS sequence"/>
</dbReference>
<feature type="compositionally biased region" description="Low complexity" evidence="1">
    <location>
        <begin position="49"/>
        <end position="65"/>
    </location>
</feature>
<feature type="region of interest" description="Disordered" evidence="1">
    <location>
        <begin position="1"/>
        <end position="142"/>
    </location>
</feature>
<feature type="compositionally biased region" description="Low complexity" evidence="1">
    <location>
        <begin position="74"/>
        <end position="86"/>
    </location>
</feature>
<reference evidence="2" key="2">
    <citation type="journal article" date="2019" name="IMA Fungus">
        <title>Genome sequencing and comparison of five Tilletia species to identify candidate genes for the detection of regulated species infecting wheat.</title>
        <authorList>
            <person name="Nguyen H.D.T."/>
            <person name="Sultana T."/>
            <person name="Kesanakurti P."/>
            <person name="Hambleton S."/>
        </authorList>
    </citation>
    <scope>NUCLEOTIDE SEQUENCE</scope>
    <source>
        <strain evidence="2">DAOMC 238032</strain>
    </source>
</reference>
<reference evidence="2" key="1">
    <citation type="submission" date="2016-04" db="EMBL/GenBank/DDBJ databases">
        <authorList>
            <person name="Nguyen H.D."/>
            <person name="Kesanakurti P."/>
            <person name="Cullis J."/>
            <person name="Levesque C.A."/>
            <person name="Hambleton S."/>
        </authorList>
    </citation>
    <scope>NUCLEOTIDE SEQUENCE</scope>
    <source>
        <strain evidence="2">DAOMC 238032</strain>
    </source>
</reference>
<gene>
    <name evidence="2" type="ORF">A4X03_0g7136</name>
</gene>